<gene>
    <name evidence="2" type="ORF">CYMTET_6408</name>
</gene>
<sequence>MQLQENNSFIGVYQDGTITICPGEGFPTTRVTRVTILGPHPWSPATGFVDVTRGNEIEVPSFQQRGTLTGDVITWNNNTVWKRKPTMMPAKPATPARAPFTGASPASARELMGDINRTCRQKGGKYATYSCKQVSWDDVNRGTVGGALSCWGANITDTYLKSKSGAALFTLRPDNWNEKLGKVSAQDVALIVGNHQPAGQLRPVTLEKFLSQLGEFGQYANLAAGHVLFDEALDSTVSVRFQTTFLPIADEDKGTLEFCTEAYNYNTQDDQSPRNMVVLATTQGVAIQQDGRGKKQLFHHAPRGSTGEVDRFWLEAERSSHSVGGPQRESEAERNDALKRGKATAAVIGTKALETRFNVLMTIQIPLQQPRSPARPAWPGASPSSAAALCYPSAPPLAFGATAPATFAPGFGAAPPAFGAVPATCAPAFGTASTPAFGAAQFGAVSAGGLFGAAPGAVPATCAPAFGAASGAAPIGAASGAAPIGAASAPAFGGLFGAASFGAAPAGVLFGSSGAPLRTGTANAARVSRGTRQDTLTRQQLNPGLQSARRHPSEHVTVTIVIYNTVAGGVPTEDDIMAAVDDMEMLYAACNWTGKLGSSGADFMKSELNVKDAVEVSRRVTNFDQFPV</sequence>
<feature type="region of interest" description="Disordered" evidence="1">
    <location>
        <begin position="85"/>
        <end position="104"/>
    </location>
</feature>
<dbReference type="EMBL" id="LGRX02001524">
    <property type="protein sequence ID" value="KAK3286018.1"/>
    <property type="molecule type" value="Genomic_DNA"/>
</dbReference>
<reference evidence="2 3" key="1">
    <citation type="journal article" date="2015" name="Genome Biol. Evol.">
        <title>Comparative Genomics of a Bacterivorous Green Alga Reveals Evolutionary Causalities and Consequences of Phago-Mixotrophic Mode of Nutrition.</title>
        <authorList>
            <person name="Burns J.A."/>
            <person name="Paasch A."/>
            <person name="Narechania A."/>
            <person name="Kim E."/>
        </authorList>
    </citation>
    <scope>NUCLEOTIDE SEQUENCE [LARGE SCALE GENOMIC DNA]</scope>
    <source>
        <strain evidence="2 3">PLY_AMNH</strain>
    </source>
</reference>
<evidence type="ECO:0000313" key="2">
    <source>
        <dbReference type="EMBL" id="KAK3286018.1"/>
    </source>
</evidence>
<feature type="compositionally biased region" description="Low complexity" evidence="1">
    <location>
        <begin position="86"/>
        <end position="99"/>
    </location>
</feature>
<proteinExistence type="predicted"/>
<comment type="caution">
    <text evidence="2">The sequence shown here is derived from an EMBL/GenBank/DDBJ whole genome shotgun (WGS) entry which is preliminary data.</text>
</comment>
<dbReference type="AlphaFoldDB" id="A0AAE0GXI7"/>
<keyword evidence="3" id="KW-1185">Reference proteome</keyword>
<protein>
    <submittedName>
        <fullName evidence="2">Uncharacterized protein</fullName>
    </submittedName>
</protein>
<dbReference type="Proteomes" id="UP001190700">
    <property type="component" value="Unassembled WGS sequence"/>
</dbReference>
<evidence type="ECO:0000313" key="3">
    <source>
        <dbReference type="Proteomes" id="UP001190700"/>
    </source>
</evidence>
<name>A0AAE0GXI7_9CHLO</name>
<evidence type="ECO:0000256" key="1">
    <source>
        <dbReference type="SAM" id="MobiDB-lite"/>
    </source>
</evidence>
<accession>A0AAE0GXI7</accession>
<organism evidence="2 3">
    <name type="scientific">Cymbomonas tetramitiformis</name>
    <dbReference type="NCBI Taxonomy" id="36881"/>
    <lineage>
        <taxon>Eukaryota</taxon>
        <taxon>Viridiplantae</taxon>
        <taxon>Chlorophyta</taxon>
        <taxon>Pyramimonadophyceae</taxon>
        <taxon>Pyramimonadales</taxon>
        <taxon>Pyramimonadaceae</taxon>
        <taxon>Cymbomonas</taxon>
    </lineage>
</organism>